<name>A0ABS3Q1J4_9GAMM</name>
<evidence type="ECO:0000313" key="12">
    <source>
        <dbReference type="EMBL" id="MBO1926187.1"/>
    </source>
</evidence>
<dbReference type="EMBL" id="JAGETV010000002">
    <property type="protein sequence ID" value="MBO1926187.1"/>
    <property type="molecule type" value="Genomic_DNA"/>
</dbReference>
<reference evidence="12 13" key="1">
    <citation type="submission" date="2021-03" db="EMBL/GenBank/DDBJ databases">
        <title>Thiomicrorhabdus sp.nov.,novel sulfur-oxidizing bacteria isolated from coastal sediment.</title>
        <authorList>
            <person name="Liu X."/>
        </authorList>
    </citation>
    <scope>NUCLEOTIDE SEQUENCE [LARGE SCALE GENOMIC DNA]</scope>
    <source>
        <strain evidence="12 13">6S2-11</strain>
    </source>
</reference>
<keyword evidence="6 10" id="KW-0547">Nucleotide-binding</keyword>
<evidence type="ECO:0000259" key="11">
    <source>
        <dbReference type="Pfam" id="PF01425"/>
    </source>
</evidence>
<accession>A0ABS3Q1J4</accession>
<comment type="subunit">
    <text evidence="2 10">Heterotrimer of A, B and C subunits.</text>
</comment>
<evidence type="ECO:0000256" key="1">
    <source>
        <dbReference type="ARBA" id="ARBA00008069"/>
    </source>
</evidence>
<dbReference type="RefSeq" id="WP_208146662.1">
    <property type="nucleotide sequence ID" value="NZ_JAGETV010000002.1"/>
</dbReference>
<keyword evidence="5 10" id="KW-0436">Ligase</keyword>
<dbReference type="EC" id="6.3.5.7" evidence="3 10"/>
<feature type="active site" description="Acyl-ester intermediate" evidence="10">
    <location>
        <position position="176"/>
    </location>
</feature>
<proteinExistence type="inferred from homology"/>
<keyword evidence="13" id="KW-1185">Reference proteome</keyword>
<dbReference type="PANTHER" id="PTHR11895:SF151">
    <property type="entry name" value="GLUTAMYL-TRNA(GLN) AMIDOTRANSFERASE SUBUNIT A"/>
    <property type="match status" value="1"/>
</dbReference>
<evidence type="ECO:0000256" key="3">
    <source>
        <dbReference type="ARBA" id="ARBA00012739"/>
    </source>
</evidence>
<comment type="caution">
    <text evidence="12">The sequence shown here is derived from an EMBL/GenBank/DDBJ whole genome shotgun (WGS) entry which is preliminary data.</text>
</comment>
<comment type="catalytic activity">
    <reaction evidence="9 10">
        <text>L-glutamyl-tRNA(Gln) + L-glutamine + ATP + H2O = L-glutaminyl-tRNA(Gln) + L-glutamate + ADP + phosphate + H(+)</text>
        <dbReference type="Rhea" id="RHEA:17521"/>
        <dbReference type="Rhea" id="RHEA-COMP:9681"/>
        <dbReference type="Rhea" id="RHEA-COMP:9684"/>
        <dbReference type="ChEBI" id="CHEBI:15377"/>
        <dbReference type="ChEBI" id="CHEBI:15378"/>
        <dbReference type="ChEBI" id="CHEBI:29985"/>
        <dbReference type="ChEBI" id="CHEBI:30616"/>
        <dbReference type="ChEBI" id="CHEBI:43474"/>
        <dbReference type="ChEBI" id="CHEBI:58359"/>
        <dbReference type="ChEBI" id="CHEBI:78520"/>
        <dbReference type="ChEBI" id="CHEBI:78521"/>
        <dbReference type="ChEBI" id="CHEBI:456216"/>
        <dbReference type="EC" id="6.3.5.7"/>
    </reaction>
</comment>
<feature type="active site" description="Charge relay system" evidence="10">
    <location>
        <position position="152"/>
    </location>
</feature>
<dbReference type="Pfam" id="PF01425">
    <property type="entry name" value="Amidase"/>
    <property type="match status" value="1"/>
</dbReference>
<feature type="active site" description="Charge relay system" evidence="10">
    <location>
        <position position="77"/>
    </location>
</feature>
<gene>
    <name evidence="10 12" type="primary">gatA</name>
    <name evidence="12" type="ORF">J3998_01250</name>
</gene>
<dbReference type="Proteomes" id="UP000664835">
    <property type="component" value="Unassembled WGS sequence"/>
</dbReference>
<evidence type="ECO:0000256" key="8">
    <source>
        <dbReference type="ARBA" id="ARBA00022917"/>
    </source>
</evidence>
<keyword evidence="8 10" id="KW-0648">Protein biosynthesis</keyword>
<dbReference type="PANTHER" id="PTHR11895">
    <property type="entry name" value="TRANSAMIDASE"/>
    <property type="match status" value="1"/>
</dbReference>
<comment type="similarity">
    <text evidence="1 10">Belongs to the amidase family. GatA subfamily.</text>
</comment>
<evidence type="ECO:0000256" key="10">
    <source>
        <dbReference type="HAMAP-Rule" id="MF_00120"/>
    </source>
</evidence>
<evidence type="ECO:0000256" key="7">
    <source>
        <dbReference type="ARBA" id="ARBA00022840"/>
    </source>
</evidence>
<feature type="domain" description="Amidase" evidence="11">
    <location>
        <begin position="23"/>
        <end position="464"/>
    </location>
</feature>
<evidence type="ECO:0000313" key="13">
    <source>
        <dbReference type="Proteomes" id="UP000664835"/>
    </source>
</evidence>
<dbReference type="Gene3D" id="3.90.1300.10">
    <property type="entry name" value="Amidase signature (AS) domain"/>
    <property type="match status" value="1"/>
</dbReference>
<dbReference type="HAMAP" id="MF_00120">
    <property type="entry name" value="GatA"/>
    <property type="match status" value="1"/>
</dbReference>
<evidence type="ECO:0000256" key="4">
    <source>
        <dbReference type="ARBA" id="ARBA00014428"/>
    </source>
</evidence>
<dbReference type="InterPro" id="IPR023631">
    <property type="entry name" value="Amidase_dom"/>
</dbReference>
<comment type="function">
    <text evidence="10">Allows the formation of correctly charged Gln-tRNA(Gln) through the transamidation of misacylated Glu-tRNA(Gln) in organisms which lack glutaminyl-tRNA synthetase. The reaction takes place in the presence of glutamine and ATP through an activated gamma-phospho-Glu-tRNA(Gln).</text>
</comment>
<evidence type="ECO:0000256" key="5">
    <source>
        <dbReference type="ARBA" id="ARBA00022598"/>
    </source>
</evidence>
<dbReference type="PROSITE" id="PS00571">
    <property type="entry name" value="AMIDASES"/>
    <property type="match status" value="1"/>
</dbReference>
<evidence type="ECO:0000256" key="6">
    <source>
        <dbReference type="ARBA" id="ARBA00022741"/>
    </source>
</evidence>
<dbReference type="InterPro" id="IPR020556">
    <property type="entry name" value="Amidase_CS"/>
</dbReference>
<organism evidence="12 13">
    <name type="scientific">Thiomicrorhabdus marina</name>
    <dbReference type="NCBI Taxonomy" id="2818442"/>
    <lineage>
        <taxon>Bacteria</taxon>
        <taxon>Pseudomonadati</taxon>
        <taxon>Pseudomonadota</taxon>
        <taxon>Gammaproteobacteria</taxon>
        <taxon>Thiotrichales</taxon>
        <taxon>Piscirickettsiaceae</taxon>
        <taxon>Thiomicrorhabdus</taxon>
    </lineage>
</organism>
<protein>
    <recommendedName>
        <fullName evidence="4 10">Glutamyl-tRNA(Gln) amidotransferase subunit A</fullName>
        <shortName evidence="10">Glu-ADT subunit A</shortName>
        <ecNumber evidence="3 10">6.3.5.7</ecNumber>
    </recommendedName>
</protein>
<dbReference type="InterPro" id="IPR036928">
    <property type="entry name" value="AS_sf"/>
</dbReference>
<evidence type="ECO:0000256" key="9">
    <source>
        <dbReference type="ARBA" id="ARBA00047407"/>
    </source>
</evidence>
<evidence type="ECO:0000256" key="2">
    <source>
        <dbReference type="ARBA" id="ARBA00011123"/>
    </source>
</evidence>
<dbReference type="InterPro" id="IPR000120">
    <property type="entry name" value="Amidase"/>
</dbReference>
<dbReference type="NCBIfam" id="TIGR00132">
    <property type="entry name" value="gatA"/>
    <property type="match status" value="1"/>
</dbReference>
<dbReference type="GO" id="GO:0050567">
    <property type="term" value="F:glutaminyl-tRNA synthase (glutamine-hydrolyzing) activity"/>
    <property type="evidence" value="ECO:0007669"/>
    <property type="project" value="UniProtKB-EC"/>
</dbReference>
<keyword evidence="7 10" id="KW-0067">ATP-binding</keyword>
<dbReference type="InterPro" id="IPR004412">
    <property type="entry name" value="GatA"/>
</dbReference>
<sequence>MLHTLSVKQMSEKLHAGEITSVELTQHYLDRIAQFDPELNAYVTVTPELALQMAREADERLQNGTAGQLTGIPIAHKDIFCTDGVKTSCSSKMLDNFIAPYDAHVVTLLKKAGMPILGKTNMDEFAMGSSSESSYYGPTKNPWDLNAVPGGSSGGAAAVIAANLAPMATGTDTGGSIRQPASFCGITGIKPTYGTVSRFGIIAYASSFDQAGPMSRSAEESAWMLNAMSEFDQRDSTCLEQERADFAAELNNSLEGLKVGVPAEYFGEGLDPEVEKVIKDAIAEIEKLGATTVPVSLPNKDLAVPSYYVLAPAEASSNLSRYDGVRFGHRCEQPKDLEDLYKRSRAEGFGAEVKRRIMVGAYALSAGYYDAYYLKAQRLRRMVHDDFTNAFEQCDVIMGPVAPTPAFNIGEKTDDPTSMYLADLYTIPVNLGGFPGMSIPAGFANGRPVGLHVVGPHFSEAKLLNIGHQFQQVTDWHKQMPEQYS</sequence>
<dbReference type="SUPFAM" id="SSF75304">
    <property type="entry name" value="Amidase signature (AS) enzymes"/>
    <property type="match status" value="1"/>
</dbReference>